<dbReference type="Gene3D" id="1.10.10.10">
    <property type="entry name" value="Winged helix-like DNA-binding domain superfamily/Winged helix DNA-binding domain"/>
    <property type="match status" value="1"/>
</dbReference>
<dbReference type="SUPFAM" id="SSF88659">
    <property type="entry name" value="Sigma3 and sigma4 domains of RNA polymerase sigma factors"/>
    <property type="match status" value="1"/>
</dbReference>
<name>A0ABW4FF01_9PSEU</name>
<comment type="caution">
    <text evidence="8">The sequence shown here is derived from an EMBL/GenBank/DDBJ whole genome shotgun (WGS) entry which is preliminary data.</text>
</comment>
<protein>
    <submittedName>
        <fullName evidence="8">RNA polymerase sigma factor</fullName>
    </submittedName>
</protein>
<evidence type="ECO:0000313" key="9">
    <source>
        <dbReference type="Proteomes" id="UP001597145"/>
    </source>
</evidence>
<keyword evidence="4" id="KW-0804">Transcription</keyword>
<evidence type="ECO:0000259" key="6">
    <source>
        <dbReference type="Pfam" id="PF08281"/>
    </source>
</evidence>
<dbReference type="EMBL" id="JBHUCP010000004">
    <property type="protein sequence ID" value="MFD1529131.1"/>
    <property type="molecule type" value="Genomic_DNA"/>
</dbReference>
<dbReference type="InterPro" id="IPR013249">
    <property type="entry name" value="RNA_pol_sigma70_r4_t2"/>
</dbReference>
<dbReference type="InterPro" id="IPR013325">
    <property type="entry name" value="RNA_pol_sigma_r2"/>
</dbReference>
<evidence type="ECO:0000259" key="7">
    <source>
        <dbReference type="Pfam" id="PF20239"/>
    </source>
</evidence>
<dbReference type="SUPFAM" id="SSF88946">
    <property type="entry name" value="Sigma2 domain of RNA polymerase sigma factors"/>
    <property type="match status" value="1"/>
</dbReference>
<reference evidence="9" key="1">
    <citation type="journal article" date="2019" name="Int. J. Syst. Evol. Microbiol.">
        <title>The Global Catalogue of Microorganisms (GCM) 10K type strain sequencing project: providing services to taxonomists for standard genome sequencing and annotation.</title>
        <authorList>
            <consortium name="The Broad Institute Genomics Platform"/>
            <consortium name="The Broad Institute Genome Sequencing Center for Infectious Disease"/>
            <person name="Wu L."/>
            <person name="Ma J."/>
        </authorList>
    </citation>
    <scope>NUCLEOTIDE SEQUENCE [LARGE SCALE GENOMIC DNA]</scope>
    <source>
        <strain evidence="9">JCM 12165</strain>
    </source>
</reference>
<dbReference type="InterPro" id="IPR007627">
    <property type="entry name" value="RNA_pol_sigma70_r2"/>
</dbReference>
<sequence length="420" mass="45398">MPPLSRAVEDLLREQAPQVLGALVRRYGHFDAAEEAVQEALLAAAQQWPADGVPDGPRAWLIRVASRRLIDQLRSDRARRDREAADATRMTAEQLLAPAPDLGATGDRDDSLVLLFLCCHPALAQPSQVALTLRAVGGLTTGEIARAFLVPEPTMGQRISRAKQRIKAAGATFAPPAPAGRAERLEAVLQVLYLIFNEGYTSTSGPELARVELTDEAIRLTRMVHRLLPEEAEVAGLLALMLLTDARMPARTGADGSLVPMAEQDRTRWDRALIAEGVELVTAAMTRRELGPYQLQAAIAAVHGEAGRAEDTDWRQILGLYALLERMQGGNPMVALNRAVATAMVHGPAAGLSRLDALAGDERVAEHHRLDAVRAHLLEMAGDAAGAAAHYRTAARRTTSTPEQQYLLARATRLELPELA</sequence>
<dbReference type="PANTHER" id="PTHR47756">
    <property type="entry name" value="BLL6612 PROTEIN-RELATED"/>
    <property type="match status" value="1"/>
</dbReference>
<dbReference type="Pfam" id="PF20239">
    <property type="entry name" value="DUF6596"/>
    <property type="match status" value="1"/>
</dbReference>
<feature type="domain" description="RNA polymerase sigma-70 region 2" evidence="5">
    <location>
        <begin position="13"/>
        <end position="77"/>
    </location>
</feature>
<evidence type="ECO:0000256" key="4">
    <source>
        <dbReference type="ARBA" id="ARBA00023163"/>
    </source>
</evidence>
<dbReference type="InterPro" id="IPR036388">
    <property type="entry name" value="WH-like_DNA-bd_sf"/>
</dbReference>
<evidence type="ECO:0000256" key="3">
    <source>
        <dbReference type="ARBA" id="ARBA00023082"/>
    </source>
</evidence>
<dbReference type="Pfam" id="PF04542">
    <property type="entry name" value="Sigma70_r2"/>
    <property type="match status" value="1"/>
</dbReference>
<dbReference type="InterPro" id="IPR013324">
    <property type="entry name" value="RNA_pol_sigma_r3/r4-like"/>
</dbReference>
<accession>A0ABW4FF01</accession>
<dbReference type="InterPro" id="IPR046531">
    <property type="entry name" value="DUF6596"/>
</dbReference>
<feature type="domain" description="RNA polymerase sigma factor 70 region 4 type 2" evidence="6">
    <location>
        <begin position="116"/>
        <end position="166"/>
    </location>
</feature>
<evidence type="ECO:0000313" key="8">
    <source>
        <dbReference type="EMBL" id="MFD1529131.1"/>
    </source>
</evidence>
<keyword evidence="2" id="KW-0805">Transcription regulation</keyword>
<organism evidence="8 9">
    <name type="scientific">Pseudonocardia aurantiaca</name>
    <dbReference type="NCBI Taxonomy" id="75290"/>
    <lineage>
        <taxon>Bacteria</taxon>
        <taxon>Bacillati</taxon>
        <taxon>Actinomycetota</taxon>
        <taxon>Actinomycetes</taxon>
        <taxon>Pseudonocardiales</taxon>
        <taxon>Pseudonocardiaceae</taxon>
        <taxon>Pseudonocardia</taxon>
    </lineage>
</organism>
<proteinExistence type="inferred from homology"/>
<evidence type="ECO:0000256" key="1">
    <source>
        <dbReference type="ARBA" id="ARBA00010641"/>
    </source>
</evidence>
<dbReference type="RefSeq" id="WP_343975096.1">
    <property type="nucleotide sequence ID" value="NZ_BAAAJG010000008.1"/>
</dbReference>
<dbReference type="Pfam" id="PF08281">
    <property type="entry name" value="Sigma70_r4_2"/>
    <property type="match status" value="1"/>
</dbReference>
<evidence type="ECO:0000259" key="5">
    <source>
        <dbReference type="Pfam" id="PF04542"/>
    </source>
</evidence>
<dbReference type="Proteomes" id="UP001597145">
    <property type="component" value="Unassembled WGS sequence"/>
</dbReference>
<keyword evidence="3" id="KW-0731">Sigma factor</keyword>
<keyword evidence="9" id="KW-1185">Reference proteome</keyword>
<comment type="similarity">
    <text evidence="1">Belongs to the sigma-70 factor family. ECF subfamily.</text>
</comment>
<dbReference type="PANTHER" id="PTHR47756:SF2">
    <property type="entry name" value="BLL6612 PROTEIN"/>
    <property type="match status" value="1"/>
</dbReference>
<evidence type="ECO:0000256" key="2">
    <source>
        <dbReference type="ARBA" id="ARBA00023015"/>
    </source>
</evidence>
<dbReference type="Gene3D" id="1.10.1740.10">
    <property type="match status" value="1"/>
</dbReference>
<feature type="domain" description="DUF6596" evidence="7">
    <location>
        <begin position="184"/>
        <end position="284"/>
    </location>
</feature>
<gene>
    <name evidence="8" type="ORF">ACFSCY_06735</name>
</gene>